<keyword evidence="8" id="KW-0732">Signal</keyword>
<feature type="transmembrane region" description="Helical" evidence="7">
    <location>
        <begin position="171"/>
        <end position="189"/>
    </location>
</feature>
<comment type="caution">
    <text evidence="10">The sequence shown here is derived from an EMBL/GenBank/DDBJ whole genome shotgun (WGS) entry which is preliminary data.</text>
</comment>
<comment type="similarity">
    <text evidence="2">Belongs to the resistance-nodulation-cell division (RND) (TC 2.A.6) family. MmpL subfamily.</text>
</comment>
<comment type="subcellular location">
    <subcellularLocation>
        <location evidence="1">Cell membrane</location>
        <topology evidence="1">Multi-pass membrane protein</topology>
    </subcellularLocation>
</comment>
<feature type="signal peptide" evidence="8">
    <location>
        <begin position="1"/>
        <end position="20"/>
    </location>
</feature>
<feature type="transmembrane region" description="Helical" evidence="7">
    <location>
        <begin position="783"/>
        <end position="801"/>
    </location>
</feature>
<organism evidence="10 11">
    <name type="scientific">Mycobacterium gordonae</name>
    <dbReference type="NCBI Taxonomy" id="1778"/>
    <lineage>
        <taxon>Bacteria</taxon>
        <taxon>Bacillati</taxon>
        <taxon>Actinomycetota</taxon>
        <taxon>Actinomycetes</taxon>
        <taxon>Mycobacteriales</taxon>
        <taxon>Mycobacteriaceae</taxon>
        <taxon>Mycobacterium</taxon>
    </lineage>
</organism>
<keyword evidence="5 7" id="KW-1133">Transmembrane helix</keyword>
<feature type="transmembrane region" description="Helical" evidence="7">
    <location>
        <begin position="807"/>
        <end position="828"/>
    </location>
</feature>
<dbReference type="PANTHER" id="PTHR33406:SF6">
    <property type="entry name" value="MEMBRANE PROTEIN YDGH-RELATED"/>
    <property type="match status" value="1"/>
</dbReference>
<feature type="transmembrane region" description="Helical" evidence="7">
    <location>
        <begin position="323"/>
        <end position="348"/>
    </location>
</feature>
<evidence type="ECO:0000256" key="2">
    <source>
        <dbReference type="ARBA" id="ARBA00010157"/>
    </source>
</evidence>
<feature type="domain" description="Membrane transport protein MMPL" evidence="9">
    <location>
        <begin position="572"/>
        <end position="770"/>
    </location>
</feature>
<dbReference type="AlphaFoldDB" id="A0A0Q2LUU5"/>
<name>A0A0Q2LUU5_MYCGO</name>
<feature type="transmembrane region" description="Helical" evidence="7">
    <location>
        <begin position="196"/>
        <end position="214"/>
    </location>
</feature>
<protein>
    <recommendedName>
        <fullName evidence="9">Membrane transport protein MMPL domain-containing protein</fullName>
    </recommendedName>
</protein>
<evidence type="ECO:0000256" key="7">
    <source>
        <dbReference type="SAM" id="Phobius"/>
    </source>
</evidence>
<evidence type="ECO:0000256" key="6">
    <source>
        <dbReference type="ARBA" id="ARBA00023136"/>
    </source>
</evidence>
<reference evidence="10 11" key="1">
    <citation type="submission" date="2015-10" db="EMBL/GenBank/DDBJ databases">
        <title>Mycobacterium gordonae draft genome assembly.</title>
        <authorList>
            <person name="Ustinova V."/>
            <person name="Smirnova T."/>
            <person name="Blagodatskikh K."/>
            <person name="Varlamov D."/>
            <person name="Larionova E."/>
            <person name="Chernousova L."/>
        </authorList>
    </citation>
    <scope>NUCLEOTIDE SEQUENCE [LARGE SCALE GENOMIC DNA]</scope>
    <source>
        <strain evidence="10 11">CTRI 14-8773</strain>
    </source>
</reference>
<dbReference type="EMBL" id="LKTM01000090">
    <property type="protein sequence ID" value="KQH79570.1"/>
    <property type="molecule type" value="Genomic_DNA"/>
</dbReference>
<feature type="chain" id="PRO_5038507676" description="Membrane transport protein MMPL domain-containing protein" evidence="8">
    <location>
        <begin position="21"/>
        <end position="844"/>
    </location>
</feature>
<evidence type="ECO:0000313" key="11">
    <source>
        <dbReference type="Proteomes" id="UP000051677"/>
    </source>
</evidence>
<dbReference type="GO" id="GO:0005886">
    <property type="term" value="C:plasma membrane"/>
    <property type="evidence" value="ECO:0007669"/>
    <property type="project" value="UniProtKB-SubCell"/>
</dbReference>
<feature type="transmembrane region" description="Helical" evidence="7">
    <location>
        <begin position="760"/>
        <end position="778"/>
    </location>
</feature>
<evidence type="ECO:0000256" key="1">
    <source>
        <dbReference type="ARBA" id="ARBA00004651"/>
    </source>
</evidence>
<dbReference type="InterPro" id="IPR050545">
    <property type="entry name" value="Mycobact_MmpL"/>
</dbReference>
<feature type="transmembrane region" description="Helical" evidence="7">
    <location>
        <begin position="700"/>
        <end position="717"/>
    </location>
</feature>
<keyword evidence="4 7" id="KW-0812">Transmembrane</keyword>
<evidence type="ECO:0000313" key="10">
    <source>
        <dbReference type="EMBL" id="KQH79570.1"/>
    </source>
</evidence>
<keyword evidence="6 7" id="KW-0472">Membrane</keyword>
<feature type="transmembrane region" description="Helical" evidence="7">
    <location>
        <begin position="277"/>
        <end position="302"/>
    </location>
</feature>
<dbReference type="STRING" id="1778.A9W97_18115"/>
<keyword evidence="3" id="KW-1003">Cell membrane</keyword>
<feature type="domain" description="Membrane transport protein MMPL" evidence="9">
    <location>
        <begin position="35"/>
        <end position="304"/>
    </location>
</feature>
<evidence type="ECO:0000256" key="3">
    <source>
        <dbReference type="ARBA" id="ARBA00022475"/>
    </source>
</evidence>
<evidence type="ECO:0000256" key="8">
    <source>
        <dbReference type="SAM" id="SignalP"/>
    </source>
</evidence>
<evidence type="ECO:0000256" key="5">
    <source>
        <dbReference type="ARBA" id="ARBA00022989"/>
    </source>
</evidence>
<accession>A0A0Q2LUU5</accession>
<dbReference type="RefSeq" id="WP_055577582.1">
    <property type="nucleotide sequence ID" value="NZ_LKTM01000090.1"/>
</dbReference>
<gene>
    <name evidence="10" type="ORF">AO501_17250</name>
</gene>
<evidence type="ECO:0000256" key="4">
    <source>
        <dbReference type="ARBA" id="ARBA00022692"/>
    </source>
</evidence>
<feature type="transmembrane region" description="Helical" evidence="7">
    <location>
        <begin position="220"/>
        <end position="240"/>
    </location>
</feature>
<dbReference type="PANTHER" id="PTHR33406">
    <property type="entry name" value="MEMBRANE PROTEIN MJ1562-RELATED"/>
    <property type="match status" value="1"/>
</dbReference>
<dbReference type="InterPro" id="IPR004869">
    <property type="entry name" value="MMPL_dom"/>
</dbReference>
<proteinExistence type="inferred from homology"/>
<feature type="transmembrane region" description="Helical" evidence="7">
    <location>
        <begin position="252"/>
        <end position="271"/>
    </location>
</feature>
<dbReference type="Proteomes" id="UP000051677">
    <property type="component" value="Unassembled WGS sequence"/>
</dbReference>
<feature type="transmembrane region" description="Helical" evidence="7">
    <location>
        <begin position="724"/>
        <end position="748"/>
    </location>
</feature>
<dbReference type="Pfam" id="PF03176">
    <property type="entry name" value="MMPL"/>
    <property type="match status" value="2"/>
</dbReference>
<sequence length="844" mass="85888">MSRRLTKLVVVLAWVAVAVAANVITLAMAGPSSPPSDGPIATADSRIAQAFPGTGTDAIAYLVLDGRDPLGDADRQYYDDAVRALRADTAHVGSVLDWWSDPLMAPLGTGPDGRSGSAVIWLRGQAGTAKAAESLDAARSLVRKLPPNAGLRARVTVPAAARGTGLRLAPWQAALIVAAALLVAALFLLRSGLSSVAIVTLTAALSVAVAWPLAALFGLFCWTVAAVLMTGAIAAAALLLTTVARDGYRAMLPVLAAPAAGVTLLTAPLLLAQTPGVHAVGLAALGVVVALAASLTLLPALLTKSAAPPARSWVLPAPVRRAVRNPVVAVALVSAVCALPVLGMHWGVGDVPARAGKQFTADNRLPDVVVVRSSHDLRDPAGLIAIDAVSRRLMEIPGVRKVQSAAWPAGVPWTDASLSSAAGRLSDQLDRQAASFVPQVTAVKTLGSVLDQVSGSVNELEASVSAGVGGLAQLQQAINSVVSGTRNIKDTAAEVSGYLDPVRGWMGGVQDCAADMLCSAARKAIDPFDRVIADVTVLSDGATRLAAGSARTTNALAGTPRAVAEMRSALTQLRSFVPTLQTTIETTIPQVVQLSAFLKNLSIDFADTGAGGFYLPRKALADPSYQHVRQTMFSADGTAARLLVYSDQTGLDLSAASRVNQIESAVGNATKYGSLVDSEVAVAGSAAMAAAVRAALEHDAILLALTVVTVAALAGMWRGVGAGLAVVLGLSGSALAGLGVTVAVWQYLLHGSVDASGVPAAFAVLVACGAPCLVAALVPIRRVMAPLAAAGGVFGAALMLLGSSWAVAQIGTVVLVGLVLLTAMARLIDVDRLVPLGQGDLNRA</sequence>
<dbReference type="OrthoDB" id="4673837at2"/>
<evidence type="ECO:0000259" key="9">
    <source>
        <dbReference type="Pfam" id="PF03176"/>
    </source>
</evidence>